<reference evidence="1 2" key="1">
    <citation type="submission" date="2018-02" db="EMBL/GenBank/DDBJ databases">
        <title>Draft genome sequences of four Legionella pneumophila clinical strains isolated in Ontario.</title>
        <authorList>
            <person name="Fortuna A."/>
            <person name="Ramnarine R."/>
            <person name="Li A."/>
            <person name="Frantz C."/>
            <person name="Mallo G."/>
        </authorList>
    </citation>
    <scope>NUCLEOTIDE SEQUENCE [LARGE SCALE GENOMIC DNA]</scope>
    <source>
        <strain evidence="1 2">LG61</strain>
    </source>
</reference>
<sequence length="63" mass="7504">MFAYEDCEFFLADKAYDIDAFRHSLNKKGTTTVIPSKRNRLSPTTHDHHIYKERNIVERFSKN</sequence>
<dbReference type="AlphaFoldDB" id="A0A2S6EYX2"/>
<dbReference type="EMBL" id="PQWY01000011">
    <property type="protein sequence ID" value="PPK30383.1"/>
    <property type="molecule type" value="Genomic_DNA"/>
</dbReference>
<evidence type="ECO:0008006" key="3">
    <source>
        <dbReference type="Google" id="ProtNLM"/>
    </source>
</evidence>
<comment type="caution">
    <text evidence="1">The sequence shown here is derived from an EMBL/GenBank/DDBJ whole genome shotgun (WGS) entry which is preliminary data.</text>
</comment>
<name>A0A2S6EYX2_LEGPN</name>
<accession>A0A2S6EYX2</accession>
<dbReference type="Proteomes" id="UP000239239">
    <property type="component" value="Unassembled WGS sequence"/>
</dbReference>
<evidence type="ECO:0000313" key="2">
    <source>
        <dbReference type="Proteomes" id="UP000239239"/>
    </source>
</evidence>
<evidence type="ECO:0000313" key="1">
    <source>
        <dbReference type="EMBL" id="PPK30383.1"/>
    </source>
</evidence>
<organism evidence="1 2">
    <name type="scientific">Legionella pneumophila</name>
    <dbReference type="NCBI Taxonomy" id="446"/>
    <lineage>
        <taxon>Bacteria</taxon>
        <taxon>Pseudomonadati</taxon>
        <taxon>Pseudomonadota</taxon>
        <taxon>Gammaproteobacteria</taxon>
        <taxon>Legionellales</taxon>
        <taxon>Legionellaceae</taxon>
        <taxon>Legionella</taxon>
    </lineage>
</organism>
<proteinExistence type="predicted"/>
<protein>
    <recommendedName>
        <fullName evidence="3">Transposase</fullName>
    </recommendedName>
</protein>
<gene>
    <name evidence="1" type="ORF">C3928_06325</name>
</gene>